<protein>
    <submittedName>
        <fullName evidence="2">Uncharacterized protein</fullName>
    </submittedName>
</protein>
<comment type="caution">
    <text evidence="2">The sequence shown here is derived from an EMBL/GenBank/DDBJ whole genome shotgun (WGS) entry which is preliminary data.</text>
</comment>
<proteinExistence type="predicted"/>
<organism evidence="2 3">
    <name type="scientific">Triparma columacea</name>
    <dbReference type="NCBI Taxonomy" id="722753"/>
    <lineage>
        <taxon>Eukaryota</taxon>
        <taxon>Sar</taxon>
        <taxon>Stramenopiles</taxon>
        <taxon>Ochrophyta</taxon>
        <taxon>Bolidophyceae</taxon>
        <taxon>Parmales</taxon>
        <taxon>Triparmaceae</taxon>
        <taxon>Triparma</taxon>
    </lineage>
</organism>
<gene>
    <name evidence="2" type="ORF">TrCOL_g4089</name>
</gene>
<reference evidence="3" key="1">
    <citation type="journal article" date="2023" name="Commun. Biol.">
        <title>Genome analysis of Parmales, the sister group of diatoms, reveals the evolutionary specialization of diatoms from phago-mixotrophs to photoautotrophs.</title>
        <authorList>
            <person name="Ban H."/>
            <person name="Sato S."/>
            <person name="Yoshikawa S."/>
            <person name="Yamada K."/>
            <person name="Nakamura Y."/>
            <person name="Ichinomiya M."/>
            <person name="Sato N."/>
            <person name="Blanc-Mathieu R."/>
            <person name="Endo H."/>
            <person name="Kuwata A."/>
            <person name="Ogata H."/>
        </authorList>
    </citation>
    <scope>NUCLEOTIDE SEQUENCE [LARGE SCALE GENOMIC DNA]</scope>
</reference>
<evidence type="ECO:0000256" key="1">
    <source>
        <dbReference type="SAM" id="MobiDB-lite"/>
    </source>
</evidence>
<dbReference type="Proteomes" id="UP001165065">
    <property type="component" value="Unassembled WGS sequence"/>
</dbReference>
<keyword evidence="3" id="KW-1185">Reference proteome</keyword>
<dbReference type="OrthoDB" id="10259978at2759"/>
<dbReference type="SUPFAM" id="SSF53335">
    <property type="entry name" value="S-adenosyl-L-methionine-dependent methyltransferases"/>
    <property type="match status" value="1"/>
</dbReference>
<feature type="region of interest" description="Disordered" evidence="1">
    <location>
        <begin position="114"/>
        <end position="136"/>
    </location>
</feature>
<evidence type="ECO:0000313" key="2">
    <source>
        <dbReference type="EMBL" id="GMI24377.1"/>
    </source>
</evidence>
<dbReference type="AlphaFoldDB" id="A0A9W7L265"/>
<sequence length="490" mass="54282">MILLVCLPSPSFSEITSEEPLRFHMNKARFRAESGEGMEVNVDIPNAIPYLDPNQNDPGRDFSSLCASVTSSSLDSCKDDSKCESASLCAERMDFLASRSLRLGGFWNESMANFEGKEGKEGKEGGSSDGEEDGGGKGFGIGLGELGMYRKTIPEYVAEKRLVNPDYKVLDIGGLGGGGWSWDFVDAILDFTDPPDHFPESIQAFKGDITHSSGWSSIFDYVAVHGKFDLVVCTHTLEDLLDPQMVVESLPLVAKAGRLAVPSRFVEMSRSVSTHASEVLGFNDENGLAGNFRGFYHHFWVFTVIGGIVTGVPKSPLLEEDFYEKNGMIYDGEGMTRGTDIRDSFGEINLWWEEELESWEELPLKLFNTGFKEMLGYAGMPKTGFYSDHIAALHAYREIFMSDDLNILSGLVATFDVVVDSGKGTELKKLRLQDNETVSTQIEAFCKRYILNPKADCTALEKRVIDTVSHMPGIELFKRVAEQMQIKSSR</sequence>
<accession>A0A9W7L265</accession>
<name>A0A9W7L265_9STRA</name>
<dbReference type="InterPro" id="IPR029063">
    <property type="entry name" value="SAM-dependent_MTases_sf"/>
</dbReference>
<feature type="compositionally biased region" description="Basic and acidic residues" evidence="1">
    <location>
        <begin position="115"/>
        <end position="126"/>
    </location>
</feature>
<dbReference type="EMBL" id="BRYA01000583">
    <property type="protein sequence ID" value="GMI24377.1"/>
    <property type="molecule type" value="Genomic_DNA"/>
</dbReference>
<evidence type="ECO:0000313" key="3">
    <source>
        <dbReference type="Proteomes" id="UP001165065"/>
    </source>
</evidence>